<evidence type="ECO:0000313" key="2">
    <source>
        <dbReference type="Proteomes" id="UP000236584"/>
    </source>
</evidence>
<dbReference type="EMBL" id="CP026309">
    <property type="protein sequence ID" value="AUV82894.1"/>
    <property type="molecule type" value="Genomic_DNA"/>
</dbReference>
<proteinExistence type="predicted"/>
<name>A0A2I8VLY7_9EURY</name>
<gene>
    <name evidence="1" type="ORF">C2R22_15645</name>
</gene>
<accession>A0A2I8VLY7</accession>
<evidence type="ECO:0000313" key="1">
    <source>
        <dbReference type="EMBL" id="AUV82894.1"/>
    </source>
</evidence>
<dbReference type="GeneID" id="35593555"/>
<dbReference type="Proteomes" id="UP000236584">
    <property type="component" value="Chromosome"/>
</dbReference>
<sequence>MTVDGAITPRHDQLLLRRPTGGPIEYLGHATPETGMLRYYFDERHGGDVVEITIAPPLDRYYRLDDRQVSLPQPDARTAEAVQTFASLQLTAKPVGESTIIDDQTAVSFEAEETELPQDEGVEVHWGVRGYDRFGETIMLDETLAPQEPHRRLWFRGAVSLDVDGTVVTMLTQRNSVGIKEQPFVTEVPVREDLLSTHLDLRSLSRHKLLAWLVIDRSELLKPAVRDTDQHLKVSVSESGTDYRGVICPVLDDGELLCLPLIGAHQDRTLRYEFEFELQGGRPEIDYYASRQATLDFNVSTEETAIELSWADHSHVIRHRDGEPTPTLNLLDDSVSAGELSQMLFPRDPFELEERERLAIRINEPGLLQLVDE</sequence>
<dbReference type="KEGG" id="srub:C2R22_15645"/>
<reference evidence="1 2" key="1">
    <citation type="submission" date="2018-01" db="EMBL/GenBank/DDBJ databases">
        <title>Complete genome sequence of Salinigranum rubrum GX10T, an extremely halophilic archaeon isolated from a marine solar saltern.</title>
        <authorList>
            <person name="Han S."/>
        </authorList>
    </citation>
    <scope>NUCLEOTIDE SEQUENCE [LARGE SCALE GENOMIC DNA]</scope>
    <source>
        <strain evidence="1 2">GX10</strain>
    </source>
</reference>
<dbReference type="AlphaFoldDB" id="A0A2I8VLY7"/>
<dbReference type="RefSeq" id="WP_103426583.1">
    <property type="nucleotide sequence ID" value="NZ_CP026309.1"/>
</dbReference>
<protein>
    <submittedName>
        <fullName evidence="1">Uncharacterized protein</fullName>
    </submittedName>
</protein>
<keyword evidence="2" id="KW-1185">Reference proteome</keyword>
<organism evidence="1 2">
    <name type="scientific">Salinigranum rubrum</name>
    <dbReference type="NCBI Taxonomy" id="755307"/>
    <lineage>
        <taxon>Archaea</taxon>
        <taxon>Methanobacteriati</taxon>
        <taxon>Methanobacteriota</taxon>
        <taxon>Stenosarchaea group</taxon>
        <taxon>Halobacteria</taxon>
        <taxon>Halobacteriales</taxon>
        <taxon>Haloferacaceae</taxon>
        <taxon>Salinigranum</taxon>
    </lineage>
</organism>